<dbReference type="Pfam" id="PF25986">
    <property type="entry name" value="Kazrin"/>
    <property type="match status" value="1"/>
</dbReference>
<name>A0A226EJS3_FOLCA</name>
<evidence type="ECO:0000256" key="2">
    <source>
        <dbReference type="SAM" id="MobiDB-lite"/>
    </source>
</evidence>
<feature type="compositionally biased region" description="Basic and acidic residues" evidence="2">
    <location>
        <begin position="917"/>
        <end position="927"/>
    </location>
</feature>
<feature type="compositionally biased region" description="Basic and acidic residues" evidence="2">
    <location>
        <begin position="1044"/>
        <end position="1059"/>
    </location>
</feature>
<dbReference type="InterPro" id="IPR037614">
    <property type="entry name" value="Kazrin"/>
</dbReference>
<dbReference type="Gene3D" id="1.10.150.50">
    <property type="entry name" value="Transcription Factor, Ets-1"/>
    <property type="match status" value="3"/>
</dbReference>
<evidence type="ECO:0000259" key="3">
    <source>
        <dbReference type="PROSITE" id="PS50105"/>
    </source>
</evidence>
<feature type="compositionally biased region" description="Low complexity" evidence="2">
    <location>
        <begin position="219"/>
        <end position="228"/>
    </location>
</feature>
<dbReference type="Proteomes" id="UP000198287">
    <property type="component" value="Unassembled WGS sequence"/>
</dbReference>
<feature type="compositionally biased region" description="Low complexity" evidence="2">
    <location>
        <begin position="1083"/>
        <end position="1092"/>
    </location>
</feature>
<dbReference type="InterPro" id="IPR001660">
    <property type="entry name" value="SAM"/>
</dbReference>
<gene>
    <name evidence="4" type="ORF">Fcan01_07961</name>
</gene>
<dbReference type="SUPFAM" id="SSF47769">
    <property type="entry name" value="SAM/Pointed domain"/>
    <property type="match status" value="2"/>
</dbReference>
<feature type="compositionally biased region" description="Basic and acidic residues" evidence="2">
    <location>
        <begin position="949"/>
        <end position="963"/>
    </location>
</feature>
<feature type="domain" description="SAM" evidence="3">
    <location>
        <begin position="731"/>
        <end position="789"/>
    </location>
</feature>
<feature type="region of interest" description="Disordered" evidence="2">
    <location>
        <begin position="949"/>
        <end position="975"/>
    </location>
</feature>
<dbReference type="AlphaFoldDB" id="A0A226EJS3"/>
<feature type="coiled-coil region" evidence="1">
    <location>
        <begin position="274"/>
        <end position="418"/>
    </location>
</feature>
<feature type="compositionally biased region" description="Polar residues" evidence="2">
    <location>
        <begin position="1114"/>
        <end position="1128"/>
    </location>
</feature>
<dbReference type="InterPro" id="IPR013761">
    <property type="entry name" value="SAM/pointed_sf"/>
</dbReference>
<reference evidence="4 5" key="1">
    <citation type="submission" date="2015-12" db="EMBL/GenBank/DDBJ databases">
        <title>The genome of Folsomia candida.</title>
        <authorList>
            <person name="Faddeeva A."/>
            <person name="Derks M.F."/>
            <person name="Anvar Y."/>
            <person name="Smit S."/>
            <person name="Van Straalen N."/>
            <person name="Roelofs D."/>
        </authorList>
    </citation>
    <scope>NUCLEOTIDE SEQUENCE [LARGE SCALE GENOMIC DNA]</scope>
    <source>
        <strain evidence="4 5">VU population</strain>
        <tissue evidence="4">Whole body</tissue>
    </source>
</reference>
<feature type="compositionally biased region" description="Basic and acidic residues" evidence="2">
    <location>
        <begin position="897"/>
        <end position="906"/>
    </location>
</feature>
<keyword evidence="1" id="KW-0175">Coiled coil</keyword>
<feature type="compositionally biased region" description="Polar residues" evidence="2">
    <location>
        <begin position="245"/>
        <end position="256"/>
    </location>
</feature>
<keyword evidence="5" id="KW-1185">Reference proteome</keyword>
<dbReference type="PANTHER" id="PTHR12776">
    <property type="entry name" value="KAZRIN-RELATED"/>
    <property type="match status" value="1"/>
</dbReference>
<dbReference type="PROSITE" id="PS50105">
    <property type="entry name" value="SAM_DOMAIN"/>
    <property type="match status" value="2"/>
</dbReference>
<feature type="region of interest" description="Disordered" evidence="2">
    <location>
        <begin position="455"/>
        <end position="485"/>
    </location>
</feature>
<dbReference type="Pfam" id="PF07647">
    <property type="entry name" value="SAM_2"/>
    <property type="match status" value="1"/>
</dbReference>
<dbReference type="InterPro" id="IPR059089">
    <property type="entry name" value="Kazrin_N"/>
</dbReference>
<dbReference type="OMA" id="IRACTEN"/>
<feature type="compositionally biased region" description="Low complexity" evidence="2">
    <location>
        <begin position="1060"/>
        <end position="1076"/>
    </location>
</feature>
<sequence>MKDFTHSDLNTSVEVANSAVSEEQHIPVIGELEDRSNGNKCEIENGASNVSPSLTDATISADNSICTYKSESDEDAETTEPTMSAHQGKINCKIVTAFTRAFAKQNIHFENAIQSLSALNEQILICAFPNENTEKIQIEDKNGDGIYRDAVKVSLGLMRGLLLDAQGKFRKMVEENKSIAYKLDGDLQIAHSEMALLRAELHDTNKRISQLNSPPSTPSTPNHDTSTSGNMTFSNTNHSDEKDSIQVNGLSTSNGDHNNHDDSEQLLDLENLSLSECKEECKRLVAKNQSLQKEMWELNKAKDIPELTELRHAKEALLALKGDRKRLKAEKFELLNQMKQLYSTLEDKEKELRDFIRNYEQNLQRLTVERDEAERERWSILRHARDEAERGLALAAQLNVRESQVQQMQQEVHEARRQLAQYGIYSEADRTDRSSTTANSHYSLVSSLTATYATVGGDRGSSADSGVRLSSDRDSGAGGVATGNLSDSANEAISLDLGDGSGDGDSMSVISTATLPQLFTTPRDSPGLTFASLTRSLDTNPLSRSAEQLLAAEAAEARRKNSRRSGNDFAGRASTGAKGAWGSISRVFARNKHRRTLDSSLFEGLAANQRTSWSPQGSVSQSPLTEQESYADKLAALEEAATLPMELWRACMVQAWIEVSLGMPQYGSRCADNVKSGKVLLELADVELETELGILHPLHRKKLRLAIEEHRNPALVRFPCIAELSHVWVSSEWLPDIGLPQYAETFAGCLVDARLLDHMSKKDLEKFLGVTKKFHMASIAHGVHLLRIVGYDRQALAERRRHADNDPIVWTNQHFVQWARSIDLGEYSENLKGSGVHGAICVLEPSFNGETLASAMGIPPNKQIIRRHLCAELEAMLSPARAKITQQYRMTKSRAQHMLDKQRSDSLGRSAALTSEAFRRSTEDNRRRTSLRGSLSRALGIKIKQDLLHRREDEKRKSEDRDQIGISNSKTLGPVGGTHSVAAHFFSPPAPPLPAKFIRESHPAHTLNFDHSKFMSTVASSSSNHHPRERPHSVLTMSTTTPTGRDELSERDSESESRDSSSNSMSQSNSESHASNNVATNATTTTTTIQITQPPPESLNEEETNGKPRRIKSTTDNNVETVSIHTPV</sequence>
<feature type="region of interest" description="Disordered" evidence="2">
    <location>
        <begin position="553"/>
        <end position="577"/>
    </location>
</feature>
<evidence type="ECO:0000313" key="4">
    <source>
        <dbReference type="EMBL" id="OXA56826.1"/>
    </source>
</evidence>
<comment type="caution">
    <text evidence="4">The sequence shown here is derived from an EMBL/GenBank/DDBJ whole genome shotgun (WGS) entry which is preliminary data.</text>
</comment>
<feature type="region of interest" description="Disordered" evidence="2">
    <location>
        <begin position="891"/>
        <end position="933"/>
    </location>
</feature>
<dbReference type="STRING" id="158441.A0A226EJS3"/>
<dbReference type="Pfam" id="PF00536">
    <property type="entry name" value="SAM_1"/>
    <property type="match status" value="2"/>
</dbReference>
<feature type="region of interest" description="Disordered" evidence="2">
    <location>
        <begin position="208"/>
        <end position="262"/>
    </location>
</feature>
<dbReference type="SMART" id="SM00454">
    <property type="entry name" value="SAM"/>
    <property type="match status" value="3"/>
</dbReference>
<evidence type="ECO:0000256" key="1">
    <source>
        <dbReference type="SAM" id="Coils"/>
    </source>
</evidence>
<protein>
    <submittedName>
        <fullName evidence="4">Kazrin</fullName>
    </submittedName>
</protein>
<dbReference type="EMBL" id="LNIX01000003">
    <property type="protein sequence ID" value="OXA56826.1"/>
    <property type="molecule type" value="Genomic_DNA"/>
</dbReference>
<accession>A0A226EJS3</accession>
<dbReference type="OrthoDB" id="6430345at2759"/>
<organism evidence="4 5">
    <name type="scientific">Folsomia candida</name>
    <name type="common">Springtail</name>
    <dbReference type="NCBI Taxonomy" id="158441"/>
    <lineage>
        <taxon>Eukaryota</taxon>
        <taxon>Metazoa</taxon>
        <taxon>Ecdysozoa</taxon>
        <taxon>Arthropoda</taxon>
        <taxon>Hexapoda</taxon>
        <taxon>Collembola</taxon>
        <taxon>Entomobryomorpha</taxon>
        <taxon>Isotomoidea</taxon>
        <taxon>Isotomidae</taxon>
        <taxon>Proisotominae</taxon>
        <taxon>Folsomia</taxon>
    </lineage>
</organism>
<feature type="domain" description="SAM" evidence="3">
    <location>
        <begin position="648"/>
        <end position="713"/>
    </location>
</feature>
<evidence type="ECO:0000313" key="5">
    <source>
        <dbReference type="Proteomes" id="UP000198287"/>
    </source>
</evidence>
<dbReference type="PANTHER" id="PTHR12776:SF1">
    <property type="entry name" value="KAZRIN"/>
    <property type="match status" value="1"/>
</dbReference>
<proteinExistence type="predicted"/>
<feature type="region of interest" description="Disordered" evidence="2">
    <location>
        <begin position="1018"/>
        <end position="1128"/>
    </location>
</feature>